<dbReference type="EMBL" id="QTSX02002869">
    <property type="protein sequence ID" value="KAJ9074157.1"/>
    <property type="molecule type" value="Genomic_DNA"/>
</dbReference>
<keyword evidence="2" id="KW-1185">Reference proteome</keyword>
<name>A0ACC2TI15_9FUNG</name>
<dbReference type="Proteomes" id="UP001165960">
    <property type="component" value="Unassembled WGS sequence"/>
</dbReference>
<sequence length="100" mass="10959">MIMNLISSTWKNANPNSPKRTNTTATDTNKSSSQVQNVIVNQSLTNVKMPQMGKLTLEEAQRVMPVLCLHFQTNVPSYASNTKKVLGVASCDCEPIPHQG</sequence>
<gene>
    <name evidence="1" type="ORF">DSO57_1009236</name>
</gene>
<reference evidence="1" key="1">
    <citation type="submission" date="2022-04" db="EMBL/GenBank/DDBJ databases">
        <title>Genome of the entomopathogenic fungus Entomophthora muscae.</title>
        <authorList>
            <person name="Elya C."/>
            <person name="Lovett B.R."/>
            <person name="Lee E."/>
            <person name="Macias A.M."/>
            <person name="Hajek A.E."/>
            <person name="De Bivort B.L."/>
            <person name="Kasson M.T."/>
            <person name="De Fine Licht H.H."/>
            <person name="Stajich J.E."/>
        </authorList>
    </citation>
    <scope>NUCLEOTIDE SEQUENCE</scope>
    <source>
        <strain evidence="1">Berkeley</strain>
    </source>
</reference>
<organism evidence="1 2">
    <name type="scientific">Entomophthora muscae</name>
    <dbReference type="NCBI Taxonomy" id="34485"/>
    <lineage>
        <taxon>Eukaryota</taxon>
        <taxon>Fungi</taxon>
        <taxon>Fungi incertae sedis</taxon>
        <taxon>Zoopagomycota</taxon>
        <taxon>Entomophthoromycotina</taxon>
        <taxon>Entomophthoromycetes</taxon>
        <taxon>Entomophthorales</taxon>
        <taxon>Entomophthoraceae</taxon>
        <taxon>Entomophthora</taxon>
    </lineage>
</organism>
<proteinExistence type="predicted"/>
<protein>
    <submittedName>
        <fullName evidence="1">Uncharacterized protein</fullName>
    </submittedName>
</protein>
<evidence type="ECO:0000313" key="1">
    <source>
        <dbReference type="EMBL" id="KAJ9074157.1"/>
    </source>
</evidence>
<accession>A0ACC2TI15</accession>
<evidence type="ECO:0000313" key="2">
    <source>
        <dbReference type="Proteomes" id="UP001165960"/>
    </source>
</evidence>
<comment type="caution">
    <text evidence="1">The sequence shown here is derived from an EMBL/GenBank/DDBJ whole genome shotgun (WGS) entry which is preliminary data.</text>
</comment>